<evidence type="ECO:0000313" key="1">
    <source>
        <dbReference type="EMBL" id="KKN77924.1"/>
    </source>
</evidence>
<comment type="caution">
    <text evidence="1">The sequence shown here is derived from an EMBL/GenBank/DDBJ whole genome shotgun (WGS) entry which is preliminary data.</text>
</comment>
<reference evidence="1" key="1">
    <citation type="journal article" date="2015" name="Nature">
        <title>Complex archaea that bridge the gap between prokaryotes and eukaryotes.</title>
        <authorList>
            <person name="Spang A."/>
            <person name="Saw J.H."/>
            <person name="Jorgensen S.L."/>
            <person name="Zaremba-Niedzwiedzka K."/>
            <person name="Martijn J."/>
            <person name="Lind A.E."/>
            <person name="van Eijk R."/>
            <person name="Schleper C."/>
            <person name="Guy L."/>
            <person name="Ettema T.J."/>
        </authorList>
    </citation>
    <scope>NUCLEOTIDE SEQUENCE</scope>
</reference>
<gene>
    <name evidence="1" type="ORF">LCGC14_0354890</name>
</gene>
<name>A0A0F9TF96_9ZZZZ</name>
<sequence length="73" mass="8452">MTCKTCQWAEWELTPTRRISKSKPGKCIVKTADHPPLPSCVRDLFWPPLRFAIWHNETWECETYSPQAMGGDS</sequence>
<accession>A0A0F9TF96</accession>
<organism evidence="1">
    <name type="scientific">marine sediment metagenome</name>
    <dbReference type="NCBI Taxonomy" id="412755"/>
    <lineage>
        <taxon>unclassified sequences</taxon>
        <taxon>metagenomes</taxon>
        <taxon>ecological metagenomes</taxon>
    </lineage>
</organism>
<protein>
    <submittedName>
        <fullName evidence="1">Uncharacterized protein</fullName>
    </submittedName>
</protein>
<dbReference type="AlphaFoldDB" id="A0A0F9TF96"/>
<dbReference type="EMBL" id="LAZR01000271">
    <property type="protein sequence ID" value="KKN77924.1"/>
    <property type="molecule type" value="Genomic_DNA"/>
</dbReference>
<proteinExistence type="predicted"/>